<dbReference type="HAMAP" id="MF_01401">
    <property type="entry name" value="MsrA"/>
    <property type="match status" value="1"/>
</dbReference>
<keyword evidence="1 4" id="KW-0560">Oxidoreductase</keyword>
<keyword evidence="7" id="KW-1185">Reference proteome</keyword>
<dbReference type="Pfam" id="PF01625">
    <property type="entry name" value="PMSR"/>
    <property type="match status" value="1"/>
</dbReference>
<dbReference type="Gene3D" id="3.30.1060.10">
    <property type="entry name" value="Peptide methionine sulphoxide reductase MsrA"/>
    <property type="match status" value="1"/>
</dbReference>
<dbReference type="EMBL" id="CP026604">
    <property type="protein sequence ID" value="AWB67925.1"/>
    <property type="molecule type" value="Genomic_DNA"/>
</dbReference>
<dbReference type="PANTHER" id="PTHR43774:SF1">
    <property type="entry name" value="PEPTIDE METHIONINE SULFOXIDE REDUCTASE MSRA 2"/>
    <property type="match status" value="1"/>
</dbReference>
<dbReference type="EC" id="1.8.4.11" evidence="4"/>
<dbReference type="InterPro" id="IPR036509">
    <property type="entry name" value="Met_Sox_Rdtase_MsrA_sf"/>
</dbReference>
<dbReference type="AlphaFoldDB" id="A0A2S0VUP9"/>
<dbReference type="KEGG" id="cate:C2869_16500"/>
<evidence type="ECO:0000256" key="1">
    <source>
        <dbReference type="ARBA" id="ARBA00023002"/>
    </source>
</evidence>
<feature type="active site" evidence="4">
    <location>
        <position position="12"/>
    </location>
</feature>
<comment type="function">
    <text evidence="4">Has an important function as a repair enzyme for proteins that have been inactivated by oxidation. Catalyzes the reversible oxidation-reduction of methionine sulfoxide in proteins to methionine.</text>
</comment>
<accession>A0A2S0VUP9</accession>
<evidence type="ECO:0000256" key="2">
    <source>
        <dbReference type="ARBA" id="ARBA00047806"/>
    </source>
</evidence>
<proteinExistence type="inferred from homology"/>
<protein>
    <recommendedName>
        <fullName evidence="4">Peptide methionine sulfoxide reductase MsrA</fullName>
        <shortName evidence="4">Protein-methionine-S-oxide reductase</shortName>
        <ecNumber evidence="4">1.8.4.11</ecNumber>
    </recommendedName>
    <alternativeName>
        <fullName evidence="4">Peptide-methionine (S)-S-oxide reductase</fullName>
        <shortName evidence="4">Peptide Met(O) reductase</shortName>
    </alternativeName>
</protein>
<evidence type="ECO:0000256" key="4">
    <source>
        <dbReference type="HAMAP-Rule" id="MF_01401"/>
    </source>
</evidence>
<evidence type="ECO:0000259" key="5">
    <source>
        <dbReference type="Pfam" id="PF01625"/>
    </source>
</evidence>
<comment type="catalytic activity">
    <reaction evidence="3 4">
        <text>[thioredoxin]-disulfide + L-methionine + H2O = L-methionine (S)-S-oxide + [thioredoxin]-dithiol</text>
        <dbReference type="Rhea" id="RHEA:19993"/>
        <dbReference type="Rhea" id="RHEA-COMP:10698"/>
        <dbReference type="Rhea" id="RHEA-COMP:10700"/>
        <dbReference type="ChEBI" id="CHEBI:15377"/>
        <dbReference type="ChEBI" id="CHEBI:29950"/>
        <dbReference type="ChEBI" id="CHEBI:50058"/>
        <dbReference type="ChEBI" id="CHEBI:57844"/>
        <dbReference type="ChEBI" id="CHEBI:58772"/>
        <dbReference type="EC" id="1.8.4.11"/>
    </reaction>
</comment>
<organism evidence="6 7">
    <name type="scientific">Saccharobesus litoralis</name>
    <dbReference type="NCBI Taxonomy" id="2172099"/>
    <lineage>
        <taxon>Bacteria</taxon>
        <taxon>Pseudomonadati</taxon>
        <taxon>Pseudomonadota</taxon>
        <taxon>Gammaproteobacteria</taxon>
        <taxon>Alteromonadales</taxon>
        <taxon>Alteromonadaceae</taxon>
        <taxon>Saccharobesus</taxon>
    </lineage>
</organism>
<sequence length="178" mass="20121">MAQQIATFGGGCFWCIEAAFNAIKGVESAISGYCGGSEQTANYKAVCSGLTEHAEVVQVTFDDTQTSFQALLTFFFSLHDPTQLNRQGNDVGRQYRSVIFYHDDKQKRLAEQAISEFELGDVFFDPIVTELAAIQPFYPAEDYHQHYFVGHQQEPYCALVIAPKLSKFRQRYEYALKS</sequence>
<evidence type="ECO:0000313" key="7">
    <source>
        <dbReference type="Proteomes" id="UP000244441"/>
    </source>
</evidence>
<evidence type="ECO:0000313" key="6">
    <source>
        <dbReference type="EMBL" id="AWB67925.1"/>
    </source>
</evidence>
<dbReference type="GO" id="GO:0008113">
    <property type="term" value="F:peptide-methionine (S)-S-oxide reductase activity"/>
    <property type="evidence" value="ECO:0007669"/>
    <property type="project" value="UniProtKB-UniRule"/>
</dbReference>
<feature type="domain" description="Peptide methionine sulphoxide reductase MsrA" evidence="5">
    <location>
        <begin position="6"/>
        <end position="157"/>
    </location>
</feature>
<dbReference type="SUPFAM" id="SSF55068">
    <property type="entry name" value="Peptide methionine sulfoxide reductase"/>
    <property type="match status" value="1"/>
</dbReference>
<reference evidence="6 7" key="1">
    <citation type="submission" date="2018-01" db="EMBL/GenBank/DDBJ databases">
        <title>Genome sequence of a Cantenovulum-like bacteria.</title>
        <authorList>
            <person name="Tan W.R."/>
            <person name="Lau N.-S."/>
            <person name="Go F."/>
            <person name="Amirul A.-A.A."/>
        </authorList>
    </citation>
    <scope>NUCLEOTIDE SEQUENCE [LARGE SCALE GENOMIC DNA]</scope>
    <source>
        <strain evidence="6 7">CCB-QB4</strain>
    </source>
</reference>
<comment type="similarity">
    <text evidence="4">Belongs to the MsrA Met sulfoxide reductase family.</text>
</comment>
<dbReference type="NCBIfam" id="TIGR00401">
    <property type="entry name" value="msrA"/>
    <property type="match status" value="1"/>
</dbReference>
<dbReference type="PANTHER" id="PTHR43774">
    <property type="entry name" value="PEPTIDE METHIONINE SULFOXIDE REDUCTASE"/>
    <property type="match status" value="1"/>
</dbReference>
<gene>
    <name evidence="4 6" type="primary">msrA</name>
    <name evidence="6" type="ORF">C2869_16500</name>
</gene>
<name>A0A2S0VUP9_9ALTE</name>
<evidence type="ECO:0000256" key="3">
    <source>
        <dbReference type="ARBA" id="ARBA00048782"/>
    </source>
</evidence>
<dbReference type="RefSeq" id="WP_108603991.1">
    <property type="nucleotide sequence ID" value="NZ_CP026604.1"/>
</dbReference>
<dbReference type="GO" id="GO:0033744">
    <property type="term" value="F:L-methionine:thioredoxin-disulfide S-oxidoreductase activity"/>
    <property type="evidence" value="ECO:0007669"/>
    <property type="project" value="RHEA"/>
</dbReference>
<dbReference type="InterPro" id="IPR002569">
    <property type="entry name" value="Met_Sox_Rdtase_MsrA_dom"/>
</dbReference>
<comment type="catalytic activity">
    <reaction evidence="2 4">
        <text>L-methionyl-[protein] + [thioredoxin]-disulfide + H2O = L-methionyl-(S)-S-oxide-[protein] + [thioredoxin]-dithiol</text>
        <dbReference type="Rhea" id="RHEA:14217"/>
        <dbReference type="Rhea" id="RHEA-COMP:10698"/>
        <dbReference type="Rhea" id="RHEA-COMP:10700"/>
        <dbReference type="Rhea" id="RHEA-COMP:12313"/>
        <dbReference type="Rhea" id="RHEA-COMP:12315"/>
        <dbReference type="ChEBI" id="CHEBI:15377"/>
        <dbReference type="ChEBI" id="CHEBI:16044"/>
        <dbReference type="ChEBI" id="CHEBI:29950"/>
        <dbReference type="ChEBI" id="CHEBI:44120"/>
        <dbReference type="ChEBI" id="CHEBI:50058"/>
        <dbReference type="EC" id="1.8.4.11"/>
    </reaction>
</comment>
<dbReference type="OrthoDB" id="4174719at2"/>
<dbReference type="Proteomes" id="UP000244441">
    <property type="component" value="Chromosome"/>
</dbReference>